<evidence type="ECO:0000313" key="2">
    <source>
        <dbReference type="Proteomes" id="UP001055879"/>
    </source>
</evidence>
<reference evidence="1 2" key="2">
    <citation type="journal article" date="2022" name="Mol. Ecol. Resour.">
        <title>The genomes of chicory, endive, great burdock and yacon provide insights into Asteraceae paleo-polyploidization history and plant inulin production.</title>
        <authorList>
            <person name="Fan W."/>
            <person name="Wang S."/>
            <person name="Wang H."/>
            <person name="Wang A."/>
            <person name="Jiang F."/>
            <person name="Liu H."/>
            <person name="Zhao H."/>
            <person name="Xu D."/>
            <person name="Zhang Y."/>
        </authorList>
    </citation>
    <scope>NUCLEOTIDE SEQUENCE [LARGE SCALE GENOMIC DNA]</scope>
    <source>
        <strain evidence="2">cv. Niubang</strain>
    </source>
</reference>
<comment type="caution">
    <text evidence="1">The sequence shown here is derived from an EMBL/GenBank/DDBJ whole genome shotgun (WGS) entry which is preliminary data.</text>
</comment>
<sequence>MASAAIFSSLRRSRSPSLDAFLSPVDLDENDVVGLLKTLTDVASELILSFSDKTPSFQRKNSRSLLRRIELFVVLLDSVRDSVRDSGEWWSDFPSTLGLCFKELYLVLYRSKILLDYCTQSSKLWLLLQNPSISGHFHDLNQEISTLLDVFPMNKLNSFVTDDVREQIDLLQKQSRRDKLFIDEHDESLRLKFFSLLNEIGTGNIPNFDDFREFFVEKLGVLDARGCRVEIEFLEEQIANHESDLEPSASVLGGFIAMIRYCRFLLFGFEEDEAEIATGKRFRRRKRRGLISREIAGTFQTIQKDFCCPISLDLMMDPVIISTGQTFDRGSISRWIEEGHCNCPKTGQVLVHKKLVPNRALRNLIMQWCMAHKIPYSPPESSDLAAESFPAAPASRAAVEANKATVRLLIQQLENGSDCGKAIAAREIRFLAKTGRENRGFIAELGVIPHLKSLLSSRSAVAQENAVTAMLNLSIYDKNKSRIVEEDGCLRSIVGVLRFGHTIESRENAAATLFSLSAVHDYKKRIADEDGALETLAGLLTDGTPRGKKDAVTAVFNLSTHTANCVKMIEYGVVRALVTALKCDGIAEEAAGALALIVRQPVGAEAVGNEESAVVGLIRMMRCGTPRAKENAVAVLLELCRSGGAHTTERVLKAPALAGLIQCLLFTGTKRARRKAASLARVFQRCHYDSLHFNGLRLGYGFAGNSNAGNLDSGFPAETVSVSMSMSVSVS</sequence>
<evidence type="ECO:0000313" key="1">
    <source>
        <dbReference type="EMBL" id="KAI3680839.1"/>
    </source>
</evidence>
<organism evidence="1 2">
    <name type="scientific">Arctium lappa</name>
    <name type="common">Greater burdock</name>
    <name type="synonym">Lappa major</name>
    <dbReference type="NCBI Taxonomy" id="4217"/>
    <lineage>
        <taxon>Eukaryota</taxon>
        <taxon>Viridiplantae</taxon>
        <taxon>Streptophyta</taxon>
        <taxon>Embryophyta</taxon>
        <taxon>Tracheophyta</taxon>
        <taxon>Spermatophyta</taxon>
        <taxon>Magnoliopsida</taxon>
        <taxon>eudicotyledons</taxon>
        <taxon>Gunneridae</taxon>
        <taxon>Pentapetalae</taxon>
        <taxon>asterids</taxon>
        <taxon>campanulids</taxon>
        <taxon>Asterales</taxon>
        <taxon>Asteraceae</taxon>
        <taxon>Carduoideae</taxon>
        <taxon>Cardueae</taxon>
        <taxon>Arctiinae</taxon>
        <taxon>Arctium</taxon>
    </lineage>
</organism>
<dbReference type="EMBL" id="CM042059">
    <property type="protein sequence ID" value="KAI3680839.1"/>
    <property type="molecule type" value="Genomic_DNA"/>
</dbReference>
<name>A0ACB8Y717_ARCLA</name>
<reference evidence="2" key="1">
    <citation type="journal article" date="2022" name="Mol. Ecol. Resour.">
        <title>The genomes of chicory, endive, great burdock and yacon provide insights into Asteraceae palaeo-polyploidization history and plant inulin production.</title>
        <authorList>
            <person name="Fan W."/>
            <person name="Wang S."/>
            <person name="Wang H."/>
            <person name="Wang A."/>
            <person name="Jiang F."/>
            <person name="Liu H."/>
            <person name="Zhao H."/>
            <person name="Xu D."/>
            <person name="Zhang Y."/>
        </authorList>
    </citation>
    <scope>NUCLEOTIDE SEQUENCE [LARGE SCALE GENOMIC DNA]</scope>
    <source>
        <strain evidence="2">cv. Niubang</strain>
    </source>
</reference>
<protein>
    <submittedName>
        <fullName evidence="1">Uncharacterized protein</fullName>
    </submittedName>
</protein>
<accession>A0ACB8Y717</accession>
<dbReference type="Proteomes" id="UP001055879">
    <property type="component" value="Linkage Group LG13"/>
</dbReference>
<keyword evidence="2" id="KW-1185">Reference proteome</keyword>
<gene>
    <name evidence="1" type="ORF">L6452_35616</name>
</gene>
<proteinExistence type="predicted"/>